<dbReference type="EMBL" id="VEPZ02001395">
    <property type="protein sequence ID" value="KAE8675639.1"/>
    <property type="molecule type" value="Genomic_DNA"/>
</dbReference>
<reference evidence="2" key="1">
    <citation type="submission" date="2019-09" db="EMBL/GenBank/DDBJ databases">
        <title>Draft genome information of white flower Hibiscus syriacus.</title>
        <authorList>
            <person name="Kim Y.-M."/>
        </authorList>
    </citation>
    <scope>NUCLEOTIDE SEQUENCE [LARGE SCALE GENOMIC DNA]</scope>
    <source>
        <strain evidence="2">YM2019G1</strain>
    </source>
</reference>
<dbReference type="Proteomes" id="UP000436088">
    <property type="component" value="Unassembled WGS sequence"/>
</dbReference>
<organism evidence="2 3">
    <name type="scientific">Hibiscus syriacus</name>
    <name type="common">Rose of Sharon</name>
    <dbReference type="NCBI Taxonomy" id="106335"/>
    <lineage>
        <taxon>Eukaryota</taxon>
        <taxon>Viridiplantae</taxon>
        <taxon>Streptophyta</taxon>
        <taxon>Embryophyta</taxon>
        <taxon>Tracheophyta</taxon>
        <taxon>Spermatophyta</taxon>
        <taxon>Magnoliopsida</taxon>
        <taxon>eudicotyledons</taxon>
        <taxon>Gunneridae</taxon>
        <taxon>Pentapetalae</taxon>
        <taxon>rosids</taxon>
        <taxon>malvids</taxon>
        <taxon>Malvales</taxon>
        <taxon>Malvaceae</taxon>
        <taxon>Malvoideae</taxon>
        <taxon>Hibiscus</taxon>
    </lineage>
</organism>
<comment type="caution">
    <text evidence="2">The sequence shown here is derived from an EMBL/GenBank/DDBJ whole genome shotgun (WGS) entry which is preliminary data.</text>
</comment>
<protein>
    <submittedName>
        <fullName evidence="2">Uncharacterized protein</fullName>
    </submittedName>
</protein>
<sequence>MVETGGSRGWLLNWVGVVTVAGQLSVAMMAVEILAGDDGGYKTLGFKINA</sequence>
<dbReference type="AlphaFoldDB" id="A0A6A2YFS9"/>
<keyword evidence="3" id="KW-1185">Reference proteome</keyword>
<keyword evidence="1" id="KW-1133">Transmembrane helix</keyword>
<accession>A0A6A2YFS9</accession>
<gene>
    <name evidence="2" type="ORF">F3Y22_tig00111650pilonHSYRG00143</name>
</gene>
<name>A0A6A2YFS9_HIBSY</name>
<evidence type="ECO:0000313" key="3">
    <source>
        <dbReference type="Proteomes" id="UP000436088"/>
    </source>
</evidence>
<evidence type="ECO:0000256" key="1">
    <source>
        <dbReference type="SAM" id="Phobius"/>
    </source>
</evidence>
<feature type="transmembrane region" description="Helical" evidence="1">
    <location>
        <begin position="12"/>
        <end position="35"/>
    </location>
</feature>
<keyword evidence="1" id="KW-0472">Membrane</keyword>
<keyword evidence="1" id="KW-0812">Transmembrane</keyword>
<proteinExistence type="predicted"/>
<evidence type="ECO:0000313" key="2">
    <source>
        <dbReference type="EMBL" id="KAE8675639.1"/>
    </source>
</evidence>